<gene>
    <name evidence="3" type="ORF">A7J57_21950</name>
</gene>
<keyword evidence="1" id="KW-0472">Membrane</keyword>
<dbReference type="SUPFAM" id="SSF48317">
    <property type="entry name" value="Acid phosphatase/Vanadium-dependent haloperoxidase"/>
    <property type="match status" value="1"/>
</dbReference>
<keyword evidence="1" id="KW-0812">Transmembrane</keyword>
<dbReference type="PANTHER" id="PTHR14969:SF13">
    <property type="entry name" value="AT30094P"/>
    <property type="match status" value="1"/>
</dbReference>
<evidence type="ECO:0000313" key="3">
    <source>
        <dbReference type="EMBL" id="OAE48351.1"/>
    </source>
</evidence>
<dbReference type="SMART" id="SM00014">
    <property type="entry name" value="acidPPc"/>
    <property type="match status" value="1"/>
</dbReference>
<dbReference type="Proteomes" id="UP000077098">
    <property type="component" value="Unassembled WGS sequence"/>
</dbReference>
<evidence type="ECO:0000259" key="2">
    <source>
        <dbReference type="SMART" id="SM00014"/>
    </source>
</evidence>
<protein>
    <recommendedName>
        <fullName evidence="2">Phosphatidic acid phosphatase type 2/haloperoxidase domain-containing protein</fullName>
    </recommendedName>
</protein>
<proteinExistence type="predicted"/>
<reference evidence="3 4" key="1">
    <citation type="submission" date="2016-05" db="EMBL/GenBank/DDBJ databases">
        <authorList>
            <person name="Lavstsen T."/>
            <person name="Jespersen J.S."/>
        </authorList>
    </citation>
    <scope>NUCLEOTIDE SEQUENCE [LARGE SCALE GENOMIC DNA]</scope>
    <source>
        <strain evidence="3 4">KCJ1736</strain>
    </source>
</reference>
<dbReference type="Gene3D" id="1.20.144.10">
    <property type="entry name" value="Phosphatidic acid phosphatase type 2/haloperoxidase"/>
    <property type="match status" value="1"/>
</dbReference>
<feature type="transmembrane region" description="Helical" evidence="1">
    <location>
        <begin position="22"/>
        <end position="42"/>
    </location>
</feature>
<name>A0A176XFF8_AGRTU</name>
<dbReference type="InterPro" id="IPR036938">
    <property type="entry name" value="PAP2/HPO_sf"/>
</dbReference>
<feature type="transmembrane region" description="Helical" evidence="1">
    <location>
        <begin position="99"/>
        <end position="119"/>
    </location>
</feature>
<evidence type="ECO:0000256" key="1">
    <source>
        <dbReference type="SAM" id="Phobius"/>
    </source>
</evidence>
<feature type="domain" description="Phosphatidic acid phosphatase type 2/haloperoxidase" evidence="2">
    <location>
        <begin position="102"/>
        <end position="214"/>
    </location>
</feature>
<feature type="transmembrane region" description="Helical" evidence="1">
    <location>
        <begin position="73"/>
        <end position="93"/>
    </location>
</feature>
<feature type="transmembrane region" description="Helical" evidence="1">
    <location>
        <begin position="176"/>
        <end position="195"/>
    </location>
</feature>
<organism evidence="3 4">
    <name type="scientific">Agrobacterium tumefaciens</name>
    <dbReference type="NCBI Taxonomy" id="358"/>
    <lineage>
        <taxon>Bacteria</taxon>
        <taxon>Pseudomonadati</taxon>
        <taxon>Pseudomonadota</taxon>
        <taxon>Alphaproteobacteria</taxon>
        <taxon>Hyphomicrobiales</taxon>
        <taxon>Rhizobiaceae</taxon>
        <taxon>Rhizobium/Agrobacterium group</taxon>
        <taxon>Agrobacterium</taxon>
        <taxon>Agrobacterium tumefaciens complex</taxon>
    </lineage>
</organism>
<comment type="caution">
    <text evidence="3">The sequence shown here is derived from an EMBL/GenBank/DDBJ whole genome shotgun (WGS) entry which is preliminary data.</text>
</comment>
<feature type="transmembrane region" description="Helical" evidence="1">
    <location>
        <begin position="201"/>
        <end position="218"/>
    </location>
</feature>
<accession>A0A176XFF8</accession>
<dbReference type="Pfam" id="PF01569">
    <property type="entry name" value="PAP2"/>
    <property type="match status" value="1"/>
</dbReference>
<dbReference type="EMBL" id="LXPS01000006">
    <property type="protein sequence ID" value="OAE48351.1"/>
    <property type="molecule type" value="Genomic_DNA"/>
</dbReference>
<keyword evidence="1" id="KW-1133">Transmembrane helix</keyword>
<evidence type="ECO:0000313" key="4">
    <source>
        <dbReference type="Proteomes" id="UP000077098"/>
    </source>
</evidence>
<dbReference type="PANTHER" id="PTHR14969">
    <property type="entry name" value="SPHINGOSINE-1-PHOSPHATE PHOSPHOHYDROLASE"/>
    <property type="match status" value="1"/>
</dbReference>
<sequence length="228" mass="25200">MQHLCIPQDIKSMENQTSRTRMQTVCLPLFGATICFVTMRFFDRATLFAVREMPEATKDVFMHLSYWTEPSKALTAMAMAVVLTALSSSVSGFPRPTLLKLFVLSLVSCVFVLCFVLLAKTSIGRERPLPSSGFDPFVFAPFSGSEAFESFPSAQAAIAAAICYCFMLRYPSCRPLALVLMVSVGLSRVVIERHWISDVVAGWLVGWLGAAVICALAQNRCAKQKLHR</sequence>
<dbReference type="InterPro" id="IPR000326">
    <property type="entry name" value="PAP2/HPO"/>
</dbReference>
<dbReference type="AlphaFoldDB" id="A0A176XFF8"/>